<organism evidence="6 7">
    <name type="scientific">Deinococcus roseus</name>
    <dbReference type="NCBI Taxonomy" id="392414"/>
    <lineage>
        <taxon>Bacteria</taxon>
        <taxon>Thermotogati</taxon>
        <taxon>Deinococcota</taxon>
        <taxon>Deinococci</taxon>
        <taxon>Deinococcales</taxon>
        <taxon>Deinococcaceae</taxon>
        <taxon>Deinococcus</taxon>
    </lineage>
</organism>
<feature type="transmembrane region" description="Helical" evidence="5">
    <location>
        <begin position="140"/>
        <end position="163"/>
    </location>
</feature>
<comment type="caution">
    <text evidence="6">The sequence shown here is derived from an EMBL/GenBank/DDBJ whole genome shotgun (WGS) entry which is preliminary data.</text>
</comment>
<keyword evidence="4 5" id="KW-0472">Membrane</keyword>
<reference evidence="7" key="1">
    <citation type="journal article" date="2019" name="Int. J. Syst. Evol. Microbiol.">
        <title>The Global Catalogue of Microorganisms (GCM) 10K type strain sequencing project: providing services to taxonomists for standard genome sequencing and annotation.</title>
        <authorList>
            <consortium name="The Broad Institute Genomics Platform"/>
            <consortium name="The Broad Institute Genome Sequencing Center for Infectious Disease"/>
            <person name="Wu L."/>
            <person name="Ma J."/>
        </authorList>
    </citation>
    <scope>NUCLEOTIDE SEQUENCE [LARGE SCALE GENOMIC DNA]</scope>
    <source>
        <strain evidence="7">JCM 14370</strain>
    </source>
</reference>
<protein>
    <recommendedName>
        <fullName evidence="8">DoxX family protein</fullName>
    </recommendedName>
</protein>
<dbReference type="PANTHER" id="PTHR39157">
    <property type="entry name" value="INTEGRAL MEMBRANE PROTEIN-RELATED"/>
    <property type="match status" value="1"/>
</dbReference>
<keyword evidence="7" id="KW-1185">Reference proteome</keyword>
<keyword evidence="3 5" id="KW-1133">Transmembrane helix</keyword>
<evidence type="ECO:0008006" key="8">
    <source>
        <dbReference type="Google" id="ProtNLM"/>
    </source>
</evidence>
<dbReference type="Pfam" id="PF07681">
    <property type="entry name" value="DoxX"/>
    <property type="match status" value="1"/>
</dbReference>
<evidence type="ECO:0000313" key="6">
    <source>
        <dbReference type="EMBL" id="GGJ40588.1"/>
    </source>
</evidence>
<keyword evidence="2 5" id="KW-0812">Transmembrane</keyword>
<name>A0ABQ2D3C0_9DEIO</name>
<dbReference type="InterPro" id="IPR032808">
    <property type="entry name" value="DoxX"/>
</dbReference>
<evidence type="ECO:0000256" key="4">
    <source>
        <dbReference type="ARBA" id="ARBA00023136"/>
    </source>
</evidence>
<feature type="transmembrane region" description="Helical" evidence="5">
    <location>
        <begin position="114"/>
        <end position="134"/>
    </location>
</feature>
<evidence type="ECO:0000256" key="1">
    <source>
        <dbReference type="ARBA" id="ARBA00004141"/>
    </source>
</evidence>
<dbReference type="EMBL" id="BMOD01000010">
    <property type="protein sequence ID" value="GGJ40588.1"/>
    <property type="molecule type" value="Genomic_DNA"/>
</dbReference>
<accession>A0ABQ2D3C0</accession>
<sequence length="204" mass="21915">MYDMTTTQDLRTQIAEPNLTRILLADTRLAPLWTVLRIWLGWQWLHAGWGKITNPAGVWVGEKAGVAIEGFLKGALGKTAGEHPDVSGWYASFIQNVALPNAELLSYMVAFGEVLIGVALILGIFTGIAAFFGGLMNANFLFAGTLSTNPIMLIAAFAVVLGWRVAGQYGLDRVVLPYLGVPGAPGTLFRHDARLPQTPIPPAA</sequence>
<dbReference type="PANTHER" id="PTHR39157:SF1">
    <property type="entry name" value="DOXX FAMILY PROTEIN"/>
    <property type="match status" value="1"/>
</dbReference>
<proteinExistence type="predicted"/>
<evidence type="ECO:0000313" key="7">
    <source>
        <dbReference type="Proteomes" id="UP000632222"/>
    </source>
</evidence>
<comment type="subcellular location">
    <subcellularLocation>
        <location evidence="1">Membrane</location>
        <topology evidence="1">Multi-pass membrane protein</topology>
    </subcellularLocation>
</comment>
<dbReference type="Proteomes" id="UP000632222">
    <property type="component" value="Unassembled WGS sequence"/>
</dbReference>
<evidence type="ECO:0000256" key="3">
    <source>
        <dbReference type="ARBA" id="ARBA00022989"/>
    </source>
</evidence>
<evidence type="ECO:0000256" key="2">
    <source>
        <dbReference type="ARBA" id="ARBA00022692"/>
    </source>
</evidence>
<evidence type="ECO:0000256" key="5">
    <source>
        <dbReference type="SAM" id="Phobius"/>
    </source>
</evidence>
<gene>
    <name evidence="6" type="ORF">GCM10008938_28320</name>
</gene>